<feature type="compositionally biased region" description="Acidic residues" evidence="1">
    <location>
        <begin position="250"/>
        <end position="269"/>
    </location>
</feature>
<dbReference type="AlphaFoldDB" id="A0A6A4RSR2"/>
<dbReference type="EMBL" id="VEVO01000022">
    <property type="protein sequence ID" value="KAF0023078.1"/>
    <property type="molecule type" value="Genomic_DNA"/>
</dbReference>
<feature type="region of interest" description="Disordered" evidence="1">
    <location>
        <begin position="247"/>
        <end position="276"/>
    </location>
</feature>
<proteinExistence type="predicted"/>
<evidence type="ECO:0000313" key="3">
    <source>
        <dbReference type="Proteomes" id="UP000438429"/>
    </source>
</evidence>
<organism evidence="2 3">
    <name type="scientific">Scophthalmus maximus</name>
    <name type="common">Turbot</name>
    <name type="synonym">Psetta maxima</name>
    <dbReference type="NCBI Taxonomy" id="52904"/>
    <lineage>
        <taxon>Eukaryota</taxon>
        <taxon>Metazoa</taxon>
        <taxon>Chordata</taxon>
        <taxon>Craniata</taxon>
        <taxon>Vertebrata</taxon>
        <taxon>Euteleostomi</taxon>
        <taxon>Actinopterygii</taxon>
        <taxon>Neopterygii</taxon>
        <taxon>Teleostei</taxon>
        <taxon>Neoteleostei</taxon>
        <taxon>Acanthomorphata</taxon>
        <taxon>Carangaria</taxon>
        <taxon>Pleuronectiformes</taxon>
        <taxon>Pleuronectoidei</taxon>
        <taxon>Scophthalmidae</taxon>
        <taxon>Scophthalmus</taxon>
    </lineage>
</organism>
<dbReference type="Proteomes" id="UP000438429">
    <property type="component" value="Unassembled WGS sequence"/>
</dbReference>
<comment type="caution">
    <text evidence="2">The sequence shown here is derived from an EMBL/GenBank/DDBJ whole genome shotgun (WGS) entry which is preliminary data.</text>
</comment>
<protein>
    <submittedName>
        <fullName evidence="2">Uncharacterized protein</fullName>
    </submittedName>
</protein>
<name>A0A6A4RSR2_SCOMX</name>
<sequence>MCKKRVGNNITGAKEKMPFKTNWSSQGDYFVLSATLSNCGNNEIALFSDAVYLTSDAYNSALQPHDVTLASSDCERLLHASVQSNEVNATLQAPHSSNPSSTLAALSFRNSQDPMCIISLDPSVTSHSNCDFIHLQRKSPTFGHKHKRLLSLALEELQLEHGYHVDIARGFLRLGENFDQILLFGLAMRLDGECAYMSGHLAVNSVNLLTRLKAYLLVLSDWIYQDSSQMPRAKMYNVQDVVDAVQNGESDFEMDDTDGSDEEADEDAGCGDRENQ</sequence>
<reference evidence="2 3" key="1">
    <citation type="submission" date="2019-06" db="EMBL/GenBank/DDBJ databases">
        <title>Draft genomes of female and male turbot (Scophthalmus maximus).</title>
        <authorList>
            <person name="Xu H."/>
            <person name="Xu X.-W."/>
            <person name="Shao C."/>
            <person name="Chen S."/>
        </authorList>
    </citation>
    <scope>NUCLEOTIDE SEQUENCE [LARGE SCALE GENOMIC DNA]</scope>
    <source>
        <strain evidence="2">Ysfricsl-2016a</strain>
        <tissue evidence="2">Blood</tissue>
    </source>
</reference>
<evidence type="ECO:0000313" key="2">
    <source>
        <dbReference type="EMBL" id="KAF0023078.1"/>
    </source>
</evidence>
<evidence type="ECO:0000256" key="1">
    <source>
        <dbReference type="SAM" id="MobiDB-lite"/>
    </source>
</evidence>
<gene>
    <name evidence="2" type="ORF">F2P81_023708</name>
</gene>
<accession>A0A6A4RSR2</accession>